<dbReference type="SUPFAM" id="SSF53850">
    <property type="entry name" value="Periplasmic binding protein-like II"/>
    <property type="match status" value="1"/>
</dbReference>
<dbReference type="Proteomes" id="UP000831786">
    <property type="component" value="Chromosome"/>
</dbReference>
<accession>A0ABY4FHQ3</accession>
<feature type="chain" id="PRO_5046879400" evidence="1">
    <location>
        <begin position="21"/>
        <end position="539"/>
    </location>
</feature>
<dbReference type="Gene3D" id="3.40.190.10">
    <property type="entry name" value="Periplasmic binding protein-like II"/>
    <property type="match status" value="1"/>
</dbReference>
<organism evidence="3 4">
    <name type="scientific">Leucobacter allii</name>
    <dbReference type="NCBI Taxonomy" id="2932247"/>
    <lineage>
        <taxon>Bacteria</taxon>
        <taxon>Bacillati</taxon>
        <taxon>Actinomycetota</taxon>
        <taxon>Actinomycetes</taxon>
        <taxon>Micrococcales</taxon>
        <taxon>Microbacteriaceae</taxon>
        <taxon>Leucobacter</taxon>
    </lineage>
</organism>
<dbReference type="InterPro" id="IPR030678">
    <property type="entry name" value="Peptide/Ni-bd"/>
</dbReference>
<keyword evidence="4" id="KW-1185">Reference proteome</keyword>
<reference evidence="3 4" key="1">
    <citation type="submission" date="2022-04" db="EMBL/GenBank/DDBJ databases">
        <title>Leucobacter sp. isolated from rhizosphere of garlic.</title>
        <authorList>
            <person name="Won M."/>
            <person name="Lee C.-M."/>
            <person name="Woen H.-Y."/>
            <person name="Kwon S.-W."/>
        </authorList>
    </citation>
    <scope>NUCLEOTIDE SEQUENCE [LARGE SCALE GENOMIC DNA]</scope>
    <source>
        <strain evidence="3 4">H21R-40</strain>
    </source>
</reference>
<dbReference type="InterPro" id="IPR000914">
    <property type="entry name" value="SBP_5_dom"/>
</dbReference>
<dbReference type="Pfam" id="PF00496">
    <property type="entry name" value="SBP_bac_5"/>
    <property type="match status" value="1"/>
</dbReference>
<evidence type="ECO:0000259" key="2">
    <source>
        <dbReference type="Pfam" id="PF00496"/>
    </source>
</evidence>
<proteinExistence type="predicted"/>
<dbReference type="PANTHER" id="PTHR30290">
    <property type="entry name" value="PERIPLASMIC BINDING COMPONENT OF ABC TRANSPORTER"/>
    <property type="match status" value="1"/>
</dbReference>
<dbReference type="CDD" id="cd00995">
    <property type="entry name" value="PBP2_NikA_DppA_OppA_like"/>
    <property type="match status" value="1"/>
</dbReference>
<sequence length="539" mass="58252">MKRSRIGTGVVALAAAGALALSGCSSSGGGTDAGGGDSSAIITTNGSEPQNPLIATNTNEVGGGKILDLIFAGLVYYDADGAPHNDIAESIESDDAITYTIKIRDDATFTDGTPVKAENFVKAWNYGANAANAQLNSYFFEDIEGFSYEEDVEELSGLTVVDDTTFTVKLNKAASDFPLRLGYSAFYPLPDSAFEDMDAQGENPVVNGPYKLAGEGAWQHDEQIELVVNEDYNGPRVPQNGGVTIKFYATQDASYADLLANNVDVVDQIPETQLANFESDLGDRAVNQAAAIFQSFTIPERLEHWSGEEGDLRRKALSMSINREQIVDKIFDGTRTVASDFTSPVIDGWTDSLAGAEVLEFNEEEAKKLWAEADAISPWSGTLEISYNSDGGHQAWVDAVANSASSVLGIDVAGKPYAKFDVLREEVTNRTIQTGFRTGWQADYPGLFNFLGPLYATNASSNDGDYSNPEFDALLQEGSVDTDLESANAKYQQAQEILLEDLPAFPLWYQNVTGGYSENVDNVEFGWNSVPIYYEITKG</sequence>
<gene>
    <name evidence="3" type="ORF">MUN78_10910</name>
</gene>
<dbReference type="Gene3D" id="3.10.105.10">
    <property type="entry name" value="Dipeptide-binding Protein, Domain 3"/>
    <property type="match status" value="1"/>
</dbReference>
<name>A0ABY4FHQ3_9MICO</name>
<dbReference type="RefSeq" id="WP_244726409.1">
    <property type="nucleotide sequence ID" value="NZ_CP095045.1"/>
</dbReference>
<dbReference type="PROSITE" id="PS51257">
    <property type="entry name" value="PROKAR_LIPOPROTEIN"/>
    <property type="match status" value="1"/>
</dbReference>
<feature type="signal peptide" evidence="1">
    <location>
        <begin position="1"/>
        <end position="20"/>
    </location>
</feature>
<dbReference type="InterPro" id="IPR039424">
    <property type="entry name" value="SBP_5"/>
</dbReference>
<evidence type="ECO:0000256" key="1">
    <source>
        <dbReference type="SAM" id="SignalP"/>
    </source>
</evidence>
<dbReference type="PANTHER" id="PTHR30290:SF83">
    <property type="entry name" value="ABC TRANSPORTER SUBSTRATE-BINDING PROTEIN"/>
    <property type="match status" value="1"/>
</dbReference>
<dbReference type="Gene3D" id="3.90.76.10">
    <property type="entry name" value="Dipeptide-binding Protein, Domain 1"/>
    <property type="match status" value="1"/>
</dbReference>
<dbReference type="EMBL" id="CP095045">
    <property type="protein sequence ID" value="UOQ56200.1"/>
    <property type="molecule type" value="Genomic_DNA"/>
</dbReference>
<dbReference type="PIRSF" id="PIRSF002741">
    <property type="entry name" value="MppA"/>
    <property type="match status" value="1"/>
</dbReference>
<feature type="domain" description="Solute-binding protein family 5" evidence="2">
    <location>
        <begin position="83"/>
        <end position="461"/>
    </location>
</feature>
<protein>
    <submittedName>
        <fullName evidence="3">ABC transporter substrate-binding protein</fullName>
    </submittedName>
</protein>
<evidence type="ECO:0000313" key="4">
    <source>
        <dbReference type="Proteomes" id="UP000831786"/>
    </source>
</evidence>
<evidence type="ECO:0000313" key="3">
    <source>
        <dbReference type="EMBL" id="UOQ56200.1"/>
    </source>
</evidence>
<keyword evidence="1" id="KW-0732">Signal</keyword>